<feature type="compositionally biased region" description="Low complexity" evidence="1">
    <location>
        <begin position="54"/>
        <end position="68"/>
    </location>
</feature>
<protein>
    <submittedName>
        <fullName evidence="4">Abi_HHR domain-containing protein</fullName>
    </submittedName>
</protein>
<dbReference type="WBParaSite" id="SBAD_0001200101-mRNA-1">
    <property type="protein sequence ID" value="SBAD_0001200101-mRNA-1"/>
    <property type="gene ID" value="SBAD_0001200101"/>
</dbReference>
<dbReference type="EMBL" id="UZAM01016032">
    <property type="protein sequence ID" value="VDP41505.1"/>
    <property type="molecule type" value="Genomic_DNA"/>
</dbReference>
<proteinExistence type="predicted"/>
<sequence length="179" mass="19081">MSGGVVTTISTGGVSPPSLANTRSSPTSTQENTILPANSNTSASAASYLPGVTSSVPPSKPPRVVQKPRPLRLGSVAGGRSSAWDHGSTTNQLFSDSMPIGELLTLMEQVNRAVKSGHFTVLLANQIHRLYNQLKYCGEMLENSNKSKQKSDDVCFDVGNFKDSNFYRAAMVAICSFPL</sequence>
<evidence type="ECO:0000313" key="2">
    <source>
        <dbReference type="EMBL" id="VDP41505.1"/>
    </source>
</evidence>
<reference evidence="2 3" key="2">
    <citation type="submission" date="2018-11" db="EMBL/GenBank/DDBJ databases">
        <authorList>
            <consortium name="Pathogen Informatics"/>
        </authorList>
    </citation>
    <scope>NUCLEOTIDE SEQUENCE [LARGE SCALE GENOMIC DNA]</scope>
</reference>
<feature type="compositionally biased region" description="Low complexity" evidence="1">
    <location>
        <begin position="37"/>
        <end position="47"/>
    </location>
</feature>
<dbReference type="Proteomes" id="UP000270296">
    <property type="component" value="Unassembled WGS sequence"/>
</dbReference>
<dbReference type="AlphaFoldDB" id="A0A183J6W6"/>
<reference evidence="4" key="1">
    <citation type="submission" date="2016-06" db="UniProtKB">
        <authorList>
            <consortium name="WormBaseParasite"/>
        </authorList>
    </citation>
    <scope>IDENTIFICATION</scope>
</reference>
<feature type="compositionally biased region" description="Low complexity" evidence="1">
    <location>
        <begin position="1"/>
        <end position="15"/>
    </location>
</feature>
<evidence type="ECO:0000256" key="1">
    <source>
        <dbReference type="SAM" id="MobiDB-lite"/>
    </source>
</evidence>
<name>A0A183J6W6_9BILA</name>
<feature type="compositionally biased region" description="Polar residues" evidence="1">
    <location>
        <begin position="18"/>
        <end position="36"/>
    </location>
</feature>
<gene>
    <name evidence="2" type="ORF">SBAD_LOCUS11614</name>
</gene>
<organism evidence="4">
    <name type="scientific">Soboliphyme baturini</name>
    <dbReference type="NCBI Taxonomy" id="241478"/>
    <lineage>
        <taxon>Eukaryota</taxon>
        <taxon>Metazoa</taxon>
        <taxon>Ecdysozoa</taxon>
        <taxon>Nematoda</taxon>
        <taxon>Enoplea</taxon>
        <taxon>Dorylaimia</taxon>
        <taxon>Dioctophymatida</taxon>
        <taxon>Dioctophymatoidea</taxon>
        <taxon>Soboliphymatidae</taxon>
        <taxon>Soboliphyme</taxon>
    </lineage>
</organism>
<keyword evidence="3" id="KW-1185">Reference proteome</keyword>
<accession>A0A183J6W6</accession>
<evidence type="ECO:0000313" key="4">
    <source>
        <dbReference type="WBParaSite" id="SBAD_0001200101-mRNA-1"/>
    </source>
</evidence>
<evidence type="ECO:0000313" key="3">
    <source>
        <dbReference type="Proteomes" id="UP000270296"/>
    </source>
</evidence>
<feature type="region of interest" description="Disordered" evidence="1">
    <location>
        <begin position="1"/>
        <end position="68"/>
    </location>
</feature>